<keyword evidence="10" id="KW-1185">Reference proteome</keyword>
<dbReference type="HOGENOM" id="CLU_070768_0_2_4"/>
<dbReference type="Pfam" id="PF00345">
    <property type="entry name" value="PapD_N"/>
    <property type="match status" value="1"/>
</dbReference>
<gene>
    <name evidence="9" type="primary">papD</name>
    <name evidence="9" type="ordered locus">Rmet_1663</name>
</gene>
<feature type="domain" description="Pili assembly chaperone N-terminal" evidence="7">
    <location>
        <begin position="53"/>
        <end position="176"/>
    </location>
</feature>
<evidence type="ECO:0000256" key="2">
    <source>
        <dbReference type="ARBA" id="ARBA00007399"/>
    </source>
</evidence>
<dbReference type="AlphaFoldDB" id="Q1LMT2"/>
<keyword evidence="4" id="KW-0574">Periplasm</keyword>
<evidence type="ECO:0000259" key="7">
    <source>
        <dbReference type="Pfam" id="PF00345"/>
    </source>
</evidence>
<dbReference type="InterPro" id="IPR016147">
    <property type="entry name" value="Pili_assmbl_chaperone_N"/>
</dbReference>
<evidence type="ECO:0000313" key="10">
    <source>
        <dbReference type="Proteomes" id="UP000002429"/>
    </source>
</evidence>
<dbReference type="PROSITE" id="PS00635">
    <property type="entry name" value="PILI_CHAPERONE"/>
    <property type="match status" value="1"/>
</dbReference>
<evidence type="ECO:0000256" key="3">
    <source>
        <dbReference type="ARBA" id="ARBA00022729"/>
    </source>
</evidence>
<dbReference type="PANTHER" id="PTHR30251:SF7">
    <property type="entry name" value="FIMBRIAE CHAPARONE"/>
    <property type="match status" value="1"/>
</dbReference>
<evidence type="ECO:0000256" key="1">
    <source>
        <dbReference type="ARBA" id="ARBA00004418"/>
    </source>
</evidence>
<dbReference type="EMBL" id="CP000352">
    <property type="protein sequence ID" value="ABF08544.1"/>
    <property type="molecule type" value="Genomic_DNA"/>
</dbReference>
<evidence type="ECO:0000256" key="5">
    <source>
        <dbReference type="ARBA" id="ARBA00023186"/>
    </source>
</evidence>
<keyword evidence="3" id="KW-0732">Signal</keyword>
<dbReference type="SUPFAM" id="SSF49354">
    <property type="entry name" value="PapD-like"/>
    <property type="match status" value="1"/>
</dbReference>
<evidence type="ECO:0000313" key="9">
    <source>
        <dbReference type="EMBL" id="ABF08544.1"/>
    </source>
</evidence>
<dbReference type="InterPro" id="IPR018046">
    <property type="entry name" value="Pili_assmbl_chaperone_CS"/>
</dbReference>
<dbReference type="SUPFAM" id="SSF49584">
    <property type="entry name" value="Periplasmic chaperone C-domain"/>
    <property type="match status" value="1"/>
</dbReference>
<keyword evidence="5 6" id="KW-0143">Chaperone</keyword>
<comment type="similarity">
    <text evidence="2 6">Belongs to the periplasmic pilus chaperone family.</text>
</comment>
<dbReference type="InterPro" id="IPR013783">
    <property type="entry name" value="Ig-like_fold"/>
</dbReference>
<dbReference type="InterPro" id="IPR001829">
    <property type="entry name" value="Pili_assmbl_chaperone_bac"/>
</dbReference>
<dbReference type="InterPro" id="IPR050643">
    <property type="entry name" value="Periplasmic_pilus_chap"/>
</dbReference>
<dbReference type="Proteomes" id="UP000002429">
    <property type="component" value="Chromosome"/>
</dbReference>
<dbReference type="KEGG" id="rme:Rmet_1663"/>
<reference evidence="10" key="1">
    <citation type="journal article" date="2010" name="PLoS ONE">
        <title>The complete genome sequence of Cupriavidus metallidurans strain CH34, a master survivalist in harsh and anthropogenic environments.</title>
        <authorList>
            <person name="Janssen P.J."/>
            <person name="Van Houdt R."/>
            <person name="Moors H."/>
            <person name="Monsieurs P."/>
            <person name="Morin N."/>
            <person name="Michaux A."/>
            <person name="Benotmane M.A."/>
            <person name="Leys N."/>
            <person name="Vallaeys T."/>
            <person name="Lapidus A."/>
            <person name="Monchy S."/>
            <person name="Medigue C."/>
            <person name="Taghavi S."/>
            <person name="McCorkle S."/>
            <person name="Dunn J."/>
            <person name="van der Lelie D."/>
            <person name="Mergeay M."/>
        </authorList>
    </citation>
    <scope>NUCLEOTIDE SEQUENCE [LARGE SCALE GENOMIC DNA]</scope>
    <source>
        <strain evidence="10">ATCC 43123 / DSM 2839 / NBRC 102507 / CH34</strain>
    </source>
</reference>
<dbReference type="PANTHER" id="PTHR30251">
    <property type="entry name" value="PILUS ASSEMBLY CHAPERONE"/>
    <property type="match status" value="1"/>
</dbReference>
<evidence type="ECO:0000256" key="6">
    <source>
        <dbReference type="RuleBase" id="RU003918"/>
    </source>
</evidence>
<comment type="subcellular location">
    <subcellularLocation>
        <location evidence="1 6">Periplasm</location>
    </subcellularLocation>
</comment>
<protein>
    <submittedName>
        <fullName evidence="9">Pili assembly chaperone, PapD family</fullName>
    </submittedName>
</protein>
<dbReference type="InterPro" id="IPR016148">
    <property type="entry name" value="Pili_assmbl_chaperone_C"/>
</dbReference>
<dbReference type="PRINTS" id="PR00969">
    <property type="entry name" value="CHAPERONPILI"/>
</dbReference>
<dbReference type="InterPro" id="IPR008962">
    <property type="entry name" value="PapD-like_sf"/>
</dbReference>
<evidence type="ECO:0000259" key="8">
    <source>
        <dbReference type="Pfam" id="PF02753"/>
    </source>
</evidence>
<dbReference type="Gene3D" id="2.60.40.10">
    <property type="entry name" value="Immunoglobulins"/>
    <property type="match status" value="2"/>
</dbReference>
<dbReference type="InterPro" id="IPR036316">
    <property type="entry name" value="Pili_assmbl_chap_C_dom_sf"/>
</dbReference>
<dbReference type="eggNOG" id="COG3121">
    <property type="taxonomic scope" value="Bacteria"/>
</dbReference>
<sequence>MSPIGRDEPKIRATRIKRIWNDWRFPSGFHALRFVIIFGVMIMQAWNPQAIAGVTPEVSRVVYAADAAEQSLQVFNVNDYPVLAQAWIDDGRIDALPQESTAPIVVIPPIFRLGRGDQTSLRLINSGAALPSDRESLFWLNIYEIPSTPNGSMAESQLVTVTMRTQIKVFVRPRKLPFSSDEIPKRLAFSVKIMTDESLLEIRNPTPYYVTFSKIQTDIGRISQVSSVEMIAPYSQTIAHLGEVKGIGNSARIRFSLIDDDGNPFYGERNIDIEN</sequence>
<dbReference type="Pfam" id="PF02753">
    <property type="entry name" value="PapD_C"/>
    <property type="match status" value="1"/>
</dbReference>
<accession>Q1LMT2</accession>
<feature type="domain" description="Pili assembly chaperone C-terminal" evidence="8">
    <location>
        <begin position="202"/>
        <end position="263"/>
    </location>
</feature>
<evidence type="ECO:0000256" key="4">
    <source>
        <dbReference type="ARBA" id="ARBA00022764"/>
    </source>
</evidence>
<dbReference type="GO" id="GO:0071555">
    <property type="term" value="P:cell wall organization"/>
    <property type="evidence" value="ECO:0007669"/>
    <property type="project" value="InterPro"/>
</dbReference>
<name>Q1LMT2_CUPMC</name>
<dbReference type="STRING" id="266264.Rmet_1663"/>
<organism evidence="9 10">
    <name type="scientific">Cupriavidus metallidurans (strain ATCC 43123 / DSM 2839 / NBRC 102507 / CH34)</name>
    <name type="common">Ralstonia metallidurans</name>
    <dbReference type="NCBI Taxonomy" id="266264"/>
    <lineage>
        <taxon>Bacteria</taxon>
        <taxon>Pseudomonadati</taxon>
        <taxon>Pseudomonadota</taxon>
        <taxon>Betaproteobacteria</taxon>
        <taxon>Burkholderiales</taxon>
        <taxon>Burkholderiaceae</taxon>
        <taxon>Cupriavidus</taxon>
    </lineage>
</organism>
<dbReference type="GO" id="GO:0030288">
    <property type="term" value="C:outer membrane-bounded periplasmic space"/>
    <property type="evidence" value="ECO:0007669"/>
    <property type="project" value="InterPro"/>
</dbReference>
<proteinExistence type="inferred from homology"/>